<accession>A0A0S4IP23</accession>
<evidence type="ECO:0000313" key="8">
    <source>
        <dbReference type="Proteomes" id="UP000051952"/>
    </source>
</evidence>
<dbReference type="Gene3D" id="3.90.640.10">
    <property type="entry name" value="Actin, Chain A, domain 4"/>
    <property type="match status" value="1"/>
</dbReference>
<reference evidence="8" key="1">
    <citation type="submission" date="2015-09" db="EMBL/GenBank/DDBJ databases">
        <authorList>
            <consortium name="Pathogen Informatics"/>
        </authorList>
    </citation>
    <scope>NUCLEOTIDE SEQUENCE [LARGE SCALE GENOMIC DNA]</scope>
    <source>
        <strain evidence="8">Lake Konstanz</strain>
    </source>
</reference>
<dbReference type="InterPro" id="IPR004000">
    <property type="entry name" value="Actin"/>
</dbReference>
<dbReference type="EMBL" id="CYKH01000224">
    <property type="protein sequence ID" value="CUF00191.1"/>
    <property type="molecule type" value="Genomic_DNA"/>
</dbReference>
<dbReference type="GO" id="GO:0005524">
    <property type="term" value="F:ATP binding"/>
    <property type="evidence" value="ECO:0007669"/>
    <property type="project" value="UniProtKB-KW"/>
</dbReference>
<evidence type="ECO:0000256" key="6">
    <source>
        <dbReference type="RuleBase" id="RU000487"/>
    </source>
</evidence>
<keyword evidence="4" id="KW-0067">ATP-binding</keyword>
<protein>
    <submittedName>
        <fullName evidence="7">Actin, putative</fullName>
    </submittedName>
</protein>
<keyword evidence="3" id="KW-0547">Nucleotide-binding</keyword>
<evidence type="ECO:0000313" key="7">
    <source>
        <dbReference type="EMBL" id="CUF00191.1"/>
    </source>
</evidence>
<evidence type="ECO:0000256" key="2">
    <source>
        <dbReference type="ARBA" id="ARBA00022490"/>
    </source>
</evidence>
<name>A0A0S4IP23_BODSA</name>
<gene>
    <name evidence="7" type="ORF">BSAL_58100</name>
</gene>
<dbReference type="VEuPathDB" id="TriTrypDB:BSAL_58100"/>
<proteinExistence type="inferred from homology"/>
<dbReference type="FunFam" id="3.30.420.40:FF:000148">
    <property type="entry name" value="Actin, alpha skeletal muscle"/>
    <property type="match status" value="1"/>
</dbReference>
<evidence type="ECO:0000256" key="3">
    <source>
        <dbReference type="ARBA" id="ARBA00022741"/>
    </source>
</evidence>
<dbReference type="InterPro" id="IPR043129">
    <property type="entry name" value="ATPase_NBD"/>
</dbReference>
<sequence length="405" mass="44874">MTSPNAAPVVMIDNGSYQIRAGYAGEEGPRLVMPTLVGLARNKGVAMASGMSDSAVGEDAVARRGMLFCNQPFQGGIVNNWADAERLWANIIFSELRIIPENHCFVMTQPATTPEDQKEKLLELMMETFNAHSLYLGAAPVFSLYSYGLTTGLVVDSGLDNTTVVPVHEGYALGRHVTTSPVAGRQLTLYLAQLMKRRGYTFGTPVELDLINNVKEDLCFVRNPFRNDDFASSLNNGGEQLGKHFCLPDGQAIPIDEQRHECVEALFDFSILGESYNPYYHMTTDHGDNYNPSIRKGLSWLAFTAINHCEPVLRAQLYNSIVLAGGTTSFQGTQGRLLDEVRQCYRETHPNEGIIPISVQDMAARQYAAWIGGVMLSRTPMFHHLTVSRAEYAEHGHRIIHCKNL</sequence>
<keyword evidence="5" id="KW-0206">Cytoskeleton</keyword>
<dbReference type="Pfam" id="PF00022">
    <property type="entry name" value="Actin"/>
    <property type="match status" value="1"/>
</dbReference>
<evidence type="ECO:0000256" key="4">
    <source>
        <dbReference type="ARBA" id="ARBA00022840"/>
    </source>
</evidence>
<dbReference type="PRINTS" id="PR00190">
    <property type="entry name" value="ACTIN"/>
</dbReference>
<organism evidence="7 8">
    <name type="scientific">Bodo saltans</name>
    <name type="common">Flagellated protozoan</name>
    <dbReference type="NCBI Taxonomy" id="75058"/>
    <lineage>
        <taxon>Eukaryota</taxon>
        <taxon>Discoba</taxon>
        <taxon>Euglenozoa</taxon>
        <taxon>Kinetoplastea</taxon>
        <taxon>Metakinetoplastina</taxon>
        <taxon>Eubodonida</taxon>
        <taxon>Bodonidae</taxon>
        <taxon>Bodo</taxon>
    </lineage>
</organism>
<dbReference type="OMA" id="FINDWGD"/>
<comment type="subcellular location">
    <subcellularLocation>
        <location evidence="1">Cytoplasm</location>
        <location evidence="1">Cytoskeleton</location>
    </subcellularLocation>
</comment>
<dbReference type="SMART" id="SM00268">
    <property type="entry name" value="ACTIN"/>
    <property type="match status" value="1"/>
</dbReference>
<dbReference type="OrthoDB" id="5132116at2759"/>
<dbReference type="SUPFAM" id="SSF53067">
    <property type="entry name" value="Actin-like ATPase domain"/>
    <property type="match status" value="2"/>
</dbReference>
<keyword evidence="2" id="KW-0963">Cytoplasm</keyword>
<dbReference type="PANTHER" id="PTHR11937">
    <property type="entry name" value="ACTIN"/>
    <property type="match status" value="1"/>
</dbReference>
<keyword evidence="8" id="KW-1185">Reference proteome</keyword>
<evidence type="ECO:0000256" key="5">
    <source>
        <dbReference type="ARBA" id="ARBA00023212"/>
    </source>
</evidence>
<dbReference type="AlphaFoldDB" id="A0A0S4IP23"/>
<dbReference type="GO" id="GO:0005856">
    <property type="term" value="C:cytoskeleton"/>
    <property type="evidence" value="ECO:0007669"/>
    <property type="project" value="UniProtKB-SubCell"/>
</dbReference>
<evidence type="ECO:0000256" key="1">
    <source>
        <dbReference type="ARBA" id="ARBA00004245"/>
    </source>
</evidence>
<dbReference type="Gene3D" id="3.30.420.40">
    <property type="match status" value="2"/>
</dbReference>
<dbReference type="Proteomes" id="UP000051952">
    <property type="component" value="Unassembled WGS sequence"/>
</dbReference>
<comment type="similarity">
    <text evidence="6">Belongs to the actin family.</text>
</comment>